<proteinExistence type="inferred from homology"/>
<dbReference type="SUPFAM" id="SSF52283">
    <property type="entry name" value="Formate/glycerate dehydrogenase catalytic domain-like"/>
    <property type="match status" value="1"/>
</dbReference>
<evidence type="ECO:0000256" key="1">
    <source>
        <dbReference type="ARBA" id="ARBA00005854"/>
    </source>
</evidence>
<organism evidence="8 9">
    <name type="scientific">Paenibacillus psychroresistens</name>
    <dbReference type="NCBI Taxonomy" id="1778678"/>
    <lineage>
        <taxon>Bacteria</taxon>
        <taxon>Bacillati</taxon>
        <taxon>Bacillota</taxon>
        <taxon>Bacilli</taxon>
        <taxon>Bacillales</taxon>
        <taxon>Paenibacillaceae</taxon>
        <taxon>Paenibacillus</taxon>
    </lineage>
</organism>
<gene>
    <name evidence="8" type="ORF">EHS13_27745</name>
</gene>
<dbReference type="CDD" id="cd12167">
    <property type="entry name" value="2-Hacid_dh_8"/>
    <property type="match status" value="1"/>
</dbReference>
<evidence type="ECO:0000256" key="5">
    <source>
        <dbReference type="SAM" id="MobiDB-lite"/>
    </source>
</evidence>
<dbReference type="OrthoDB" id="9805416at2"/>
<dbReference type="InterPro" id="IPR006140">
    <property type="entry name" value="D-isomer_DH_NAD-bd"/>
</dbReference>
<evidence type="ECO:0000256" key="3">
    <source>
        <dbReference type="ARBA" id="ARBA00023027"/>
    </source>
</evidence>
<keyword evidence="2 4" id="KW-0560">Oxidoreductase</keyword>
<dbReference type="Pfam" id="PF00389">
    <property type="entry name" value="2-Hacid_dh"/>
    <property type="match status" value="1"/>
</dbReference>
<dbReference type="InterPro" id="IPR006139">
    <property type="entry name" value="D-isomer_2_OHA_DH_cat_dom"/>
</dbReference>
<dbReference type="Proteomes" id="UP000426246">
    <property type="component" value="Chromosome"/>
</dbReference>
<comment type="similarity">
    <text evidence="1 4">Belongs to the D-isomer specific 2-hydroxyacid dehydrogenase family.</text>
</comment>
<dbReference type="InterPro" id="IPR036291">
    <property type="entry name" value="NAD(P)-bd_dom_sf"/>
</dbReference>
<dbReference type="InterPro" id="IPR050857">
    <property type="entry name" value="D-2-hydroxyacid_DH"/>
</dbReference>
<accession>A0A6B8RPW0</accession>
<dbReference type="Pfam" id="PF02826">
    <property type="entry name" value="2-Hacid_dh_C"/>
    <property type="match status" value="1"/>
</dbReference>
<keyword evidence="3" id="KW-0520">NAD</keyword>
<keyword evidence="9" id="KW-1185">Reference proteome</keyword>
<name>A0A6B8RPW0_9BACL</name>
<dbReference type="GO" id="GO:0051287">
    <property type="term" value="F:NAD binding"/>
    <property type="evidence" value="ECO:0007669"/>
    <property type="project" value="InterPro"/>
</dbReference>
<dbReference type="GO" id="GO:0016616">
    <property type="term" value="F:oxidoreductase activity, acting on the CH-OH group of donors, NAD or NADP as acceptor"/>
    <property type="evidence" value="ECO:0007669"/>
    <property type="project" value="InterPro"/>
</dbReference>
<evidence type="ECO:0000259" key="6">
    <source>
        <dbReference type="Pfam" id="PF00389"/>
    </source>
</evidence>
<dbReference type="PANTHER" id="PTHR42789">
    <property type="entry name" value="D-ISOMER SPECIFIC 2-HYDROXYACID DEHYDROGENASE FAMILY PROTEIN (AFU_ORTHOLOGUE AFUA_6G10090)"/>
    <property type="match status" value="1"/>
</dbReference>
<dbReference type="KEGG" id="ppsc:EHS13_27745"/>
<dbReference type="AlphaFoldDB" id="A0A6B8RPW0"/>
<dbReference type="RefSeq" id="WP_155703515.1">
    <property type="nucleotide sequence ID" value="NZ_CP034235.1"/>
</dbReference>
<feature type="compositionally biased region" description="Basic and acidic residues" evidence="5">
    <location>
        <begin position="317"/>
        <end position="329"/>
    </location>
</feature>
<reference evidence="9" key="1">
    <citation type="submission" date="2018-11" db="EMBL/GenBank/DDBJ databases">
        <title>Complete genome sequence of Paenibacillus sp. ML311-T8.</title>
        <authorList>
            <person name="Nam Y.-D."/>
            <person name="Kang J."/>
            <person name="Chung W.-H."/>
            <person name="Park Y.S."/>
        </authorList>
    </citation>
    <scope>NUCLEOTIDE SEQUENCE [LARGE SCALE GENOMIC DNA]</scope>
    <source>
        <strain evidence="9">ML311-T8</strain>
    </source>
</reference>
<sequence>MKTLISIKSPELKEMFFPEHVIGKLEAFSEVEWFESTGESFDSEGLTRIIGDYDACLTSWGSPFFTKKVLENAPKLKFIGHVAGSATAVVDEDVYGKDIAVTTANIVLAKSTAEAAVALILAGAWDLLGYSSRLKAGQWCNNSKDTVMGLSNQVIGLIGLGEISRNVIAYLRGFPVKIKLASRYCTDTQAAELGVDLCSLEELLQTSQIISLHTALTPSSVGMLGERELSLIQDGALFVNTARAKIVDEAALTAQLQSKRFFAALDVYHAEPLPMNHPFQQLDNVICVPHIGGFARTYKRFMGEFIIDNLKDFSESKRPQGQVSREEYNRMTSSIL</sequence>
<evidence type="ECO:0000313" key="9">
    <source>
        <dbReference type="Proteomes" id="UP000426246"/>
    </source>
</evidence>
<evidence type="ECO:0000259" key="7">
    <source>
        <dbReference type="Pfam" id="PF02826"/>
    </source>
</evidence>
<dbReference type="PANTHER" id="PTHR42789:SF1">
    <property type="entry name" value="D-ISOMER SPECIFIC 2-HYDROXYACID DEHYDROGENASE FAMILY PROTEIN (AFU_ORTHOLOGUE AFUA_6G10090)"/>
    <property type="match status" value="1"/>
</dbReference>
<evidence type="ECO:0000313" key="8">
    <source>
        <dbReference type="EMBL" id="QGQ98411.1"/>
    </source>
</evidence>
<feature type="domain" description="D-isomer specific 2-hydroxyacid dehydrogenase catalytic" evidence="6">
    <location>
        <begin position="30"/>
        <end position="323"/>
    </location>
</feature>
<dbReference type="EMBL" id="CP034235">
    <property type="protein sequence ID" value="QGQ98411.1"/>
    <property type="molecule type" value="Genomic_DNA"/>
</dbReference>
<dbReference type="SUPFAM" id="SSF51735">
    <property type="entry name" value="NAD(P)-binding Rossmann-fold domains"/>
    <property type="match status" value="1"/>
</dbReference>
<feature type="region of interest" description="Disordered" evidence="5">
    <location>
        <begin position="317"/>
        <end position="336"/>
    </location>
</feature>
<dbReference type="Gene3D" id="3.40.50.720">
    <property type="entry name" value="NAD(P)-binding Rossmann-like Domain"/>
    <property type="match status" value="2"/>
</dbReference>
<protein>
    <submittedName>
        <fullName evidence="8">Hydroxyacid dehydrogenase</fullName>
    </submittedName>
</protein>
<evidence type="ECO:0000256" key="2">
    <source>
        <dbReference type="ARBA" id="ARBA00023002"/>
    </source>
</evidence>
<evidence type="ECO:0000256" key="4">
    <source>
        <dbReference type="RuleBase" id="RU003719"/>
    </source>
</evidence>
<feature type="domain" description="D-isomer specific 2-hydroxyacid dehydrogenase NAD-binding" evidence="7">
    <location>
        <begin position="117"/>
        <end position="292"/>
    </location>
</feature>